<sequence>MKQTQFGLFDTAGKRSDNKQALRIICTRRNFKDVGPNANQETGGHAAFQVYRTRTWTQKNPVLRSHSFTVLHYHNSTFVYTNDSAYSNFSATVDIVEGIVNKGVYIPNIKGATFLLFGNYQNSCIINQEFCEPEEGLKVYINGTLNNADPHGEDFYNYGESNSNLLMGSEGRQRKRHLHGSFDEFIIWERVLTANEIKQYFTAAIGDQSLLSSTSPWGWQTTATLPVLSINAYQSIIINLTEGKRSVQDPYVMLDYLKNISNALPNESLTANTAYNLTEPYEGKFISSVNQLTKVFFKVVEGVLRIPVWISMNHTASLAGGLVSTIDSVTLHVAHNLGGSPSTITIQGTSPVADYSLVKMPPQLPDVPQYRFPLQGQSYISIPGEAFQYSAWITIVGLFYHSIHQYFHSIKPLDTK</sequence>
<dbReference type="EMBL" id="AZIM01003709">
    <property type="protein sequence ID" value="ETE61704.1"/>
    <property type="molecule type" value="Genomic_DNA"/>
</dbReference>
<comment type="caution">
    <text evidence="1">The sequence shown here is derived from an EMBL/GenBank/DDBJ whole genome shotgun (WGS) entry which is preliminary data.</text>
</comment>
<organism evidence="1 2">
    <name type="scientific">Ophiophagus hannah</name>
    <name type="common">King cobra</name>
    <name type="synonym">Naja hannah</name>
    <dbReference type="NCBI Taxonomy" id="8665"/>
    <lineage>
        <taxon>Eukaryota</taxon>
        <taxon>Metazoa</taxon>
        <taxon>Chordata</taxon>
        <taxon>Craniata</taxon>
        <taxon>Vertebrata</taxon>
        <taxon>Euteleostomi</taxon>
        <taxon>Lepidosauria</taxon>
        <taxon>Squamata</taxon>
        <taxon>Bifurcata</taxon>
        <taxon>Unidentata</taxon>
        <taxon>Episquamata</taxon>
        <taxon>Toxicofera</taxon>
        <taxon>Serpentes</taxon>
        <taxon>Colubroidea</taxon>
        <taxon>Elapidae</taxon>
        <taxon>Elapinae</taxon>
        <taxon>Ophiophagus</taxon>
    </lineage>
</organism>
<protein>
    <submittedName>
        <fullName evidence="1">Uncharacterized protein</fullName>
    </submittedName>
</protein>
<evidence type="ECO:0000313" key="1">
    <source>
        <dbReference type="EMBL" id="ETE61704.1"/>
    </source>
</evidence>
<dbReference type="InterPro" id="IPR013320">
    <property type="entry name" value="ConA-like_dom_sf"/>
</dbReference>
<dbReference type="Gene3D" id="2.60.120.200">
    <property type="match status" value="1"/>
</dbReference>
<accession>V8NHD1</accession>
<proteinExistence type="predicted"/>
<gene>
    <name evidence="1" type="ORF">L345_12543</name>
</gene>
<keyword evidence="2" id="KW-1185">Reference proteome</keyword>
<dbReference type="Proteomes" id="UP000018936">
    <property type="component" value="Unassembled WGS sequence"/>
</dbReference>
<name>V8NHD1_OPHHA</name>
<dbReference type="AlphaFoldDB" id="V8NHD1"/>
<feature type="non-terminal residue" evidence="1">
    <location>
        <position position="1"/>
    </location>
</feature>
<evidence type="ECO:0000313" key="2">
    <source>
        <dbReference type="Proteomes" id="UP000018936"/>
    </source>
</evidence>
<dbReference type="Pfam" id="PF13385">
    <property type="entry name" value="Laminin_G_3"/>
    <property type="match status" value="1"/>
</dbReference>
<dbReference type="OrthoDB" id="347083at2759"/>
<dbReference type="SUPFAM" id="SSF49899">
    <property type="entry name" value="Concanavalin A-like lectins/glucanases"/>
    <property type="match status" value="1"/>
</dbReference>
<reference evidence="1 2" key="1">
    <citation type="journal article" date="2013" name="Proc. Natl. Acad. Sci. U.S.A.">
        <title>The king cobra genome reveals dynamic gene evolution and adaptation in the snake venom system.</title>
        <authorList>
            <person name="Vonk F.J."/>
            <person name="Casewell N.R."/>
            <person name="Henkel C.V."/>
            <person name="Heimberg A.M."/>
            <person name="Jansen H.J."/>
            <person name="McCleary R.J."/>
            <person name="Kerkkamp H.M."/>
            <person name="Vos R.A."/>
            <person name="Guerreiro I."/>
            <person name="Calvete J.J."/>
            <person name="Wuster W."/>
            <person name="Woods A.E."/>
            <person name="Logan J.M."/>
            <person name="Harrison R.A."/>
            <person name="Castoe T.A."/>
            <person name="de Koning A.P."/>
            <person name="Pollock D.D."/>
            <person name="Yandell M."/>
            <person name="Calderon D."/>
            <person name="Renjifo C."/>
            <person name="Currier R.B."/>
            <person name="Salgado D."/>
            <person name="Pla D."/>
            <person name="Sanz L."/>
            <person name="Hyder A.S."/>
            <person name="Ribeiro J.M."/>
            <person name="Arntzen J.W."/>
            <person name="van den Thillart G.E."/>
            <person name="Boetzer M."/>
            <person name="Pirovano W."/>
            <person name="Dirks R.P."/>
            <person name="Spaink H.P."/>
            <person name="Duboule D."/>
            <person name="McGlinn E."/>
            <person name="Kini R.M."/>
            <person name="Richardson M.K."/>
        </authorList>
    </citation>
    <scope>NUCLEOTIDE SEQUENCE</scope>
    <source>
        <tissue evidence="1">Blood</tissue>
    </source>
</reference>